<evidence type="ECO:0000256" key="1">
    <source>
        <dbReference type="SAM" id="MobiDB-lite"/>
    </source>
</evidence>
<reference evidence="2" key="1">
    <citation type="submission" date="2021-03" db="EMBL/GenBank/DDBJ databases">
        <title>Whole genome sequence of Streptomyces bomunensis MMS17-BM035.</title>
        <authorList>
            <person name="Lee J.H."/>
        </authorList>
    </citation>
    <scope>NUCLEOTIDE SEQUENCE</scope>
    <source>
        <strain evidence="2">MMS17-BM035</strain>
    </source>
</reference>
<dbReference type="Proteomes" id="UP000670475">
    <property type="component" value="Unassembled WGS sequence"/>
</dbReference>
<evidence type="ECO:0000313" key="2">
    <source>
        <dbReference type="EMBL" id="MBP0456233.1"/>
    </source>
</evidence>
<protein>
    <submittedName>
        <fullName evidence="2">Uncharacterized protein</fullName>
    </submittedName>
</protein>
<dbReference type="EMBL" id="JAGIQL010000003">
    <property type="protein sequence ID" value="MBP0456233.1"/>
    <property type="molecule type" value="Genomic_DNA"/>
</dbReference>
<gene>
    <name evidence="2" type="ORF">JFN87_01790</name>
</gene>
<organism evidence="2 3">
    <name type="scientific">Streptomyces montanisoli</name>
    <dbReference type="NCBI Taxonomy" id="2798581"/>
    <lineage>
        <taxon>Bacteria</taxon>
        <taxon>Bacillati</taxon>
        <taxon>Actinomycetota</taxon>
        <taxon>Actinomycetes</taxon>
        <taxon>Kitasatosporales</taxon>
        <taxon>Streptomycetaceae</taxon>
        <taxon>Streptomyces</taxon>
    </lineage>
</organism>
<feature type="compositionally biased region" description="Basic and acidic residues" evidence="1">
    <location>
        <begin position="217"/>
        <end position="226"/>
    </location>
</feature>
<proteinExistence type="predicted"/>
<dbReference type="RefSeq" id="WP_209338008.1">
    <property type="nucleotide sequence ID" value="NZ_JAGIQL010000003.1"/>
</dbReference>
<feature type="compositionally biased region" description="Basic and acidic residues" evidence="1">
    <location>
        <begin position="69"/>
        <end position="93"/>
    </location>
</feature>
<evidence type="ECO:0000313" key="3">
    <source>
        <dbReference type="Proteomes" id="UP000670475"/>
    </source>
</evidence>
<feature type="region of interest" description="Disordered" evidence="1">
    <location>
        <begin position="53"/>
        <end position="93"/>
    </location>
</feature>
<dbReference type="AlphaFoldDB" id="A0A940RVM3"/>
<sequence>MTRVPDAVTVASLDTHRLIVTVPNDGPADVSSSLPRATAADVLRQIADQLAREPRSCGRARSTGQPCPIHDRPTPARPDHLDQQPADDSDRTAAAHALTRHADHLDEITRRDRAHCPDALPHGAYRKGLRVAAHLARRQAADEPVDPAHASEPELGELFAAFGRKLRSAVEEDAAEQAAPAVDTAQVRAAAFEEAATIAEQVAAEMRECDGTWPEEWSSRDVRDAVESAAGRIRSAAKTGDPQ</sequence>
<comment type="caution">
    <text evidence="2">The sequence shown here is derived from an EMBL/GenBank/DDBJ whole genome shotgun (WGS) entry which is preliminary data.</text>
</comment>
<feature type="region of interest" description="Disordered" evidence="1">
    <location>
        <begin position="207"/>
        <end position="243"/>
    </location>
</feature>
<keyword evidence="3" id="KW-1185">Reference proteome</keyword>
<name>A0A940RVM3_9ACTN</name>
<accession>A0A940RVM3</accession>